<evidence type="ECO:0000256" key="6">
    <source>
        <dbReference type="ARBA" id="ARBA00023180"/>
    </source>
</evidence>
<evidence type="ECO:0000256" key="5">
    <source>
        <dbReference type="ARBA" id="ARBA00023157"/>
    </source>
</evidence>
<evidence type="ECO:0000256" key="2">
    <source>
        <dbReference type="ARBA" id="ARBA00022729"/>
    </source>
</evidence>
<dbReference type="SMART" id="SM00409">
    <property type="entry name" value="IG"/>
    <property type="match status" value="2"/>
</dbReference>
<dbReference type="Pfam" id="PF07686">
    <property type="entry name" value="V-set"/>
    <property type="match status" value="1"/>
</dbReference>
<dbReference type="AlphaFoldDB" id="A0A8D0CFG5"/>
<keyword evidence="4" id="KW-0472">Membrane</keyword>
<accession>A0A8D0CFG5</accession>
<dbReference type="InterPro" id="IPR013106">
    <property type="entry name" value="Ig_V-set"/>
</dbReference>
<dbReference type="Pfam" id="PF07654">
    <property type="entry name" value="C1-set"/>
    <property type="match status" value="1"/>
</dbReference>
<protein>
    <recommendedName>
        <fullName evidence="8">Ig-like domain-containing protein</fullName>
    </recommendedName>
</protein>
<dbReference type="InterPro" id="IPR003597">
    <property type="entry name" value="Ig_C1-set"/>
</dbReference>
<dbReference type="GO" id="GO:0007156">
    <property type="term" value="P:homophilic cell adhesion via plasma membrane adhesion molecules"/>
    <property type="evidence" value="ECO:0007669"/>
    <property type="project" value="TreeGrafter"/>
</dbReference>
<dbReference type="Gene3D" id="2.60.40.10">
    <property type="entry name" value="Immunoglobulins"/>
    <property type="match status" value="2"/>
</dbReference>
<keyword evidence="2 7" id="KW-0732">Signal</keyword>
<dbReference type="Ensembl" id="ENSSMRT00000022465.1">
    <property type="protein sequence ID" value="ENSSMRP00000019159.1"/>
    <property type="gene ID" value="ENSSMRG00000014927.1"/>
</dbReference>
<dbReference type="PROSITE" id="PS50835">
    <property type="entry name" value="IG_LIKE"/>
    <property type="match status" value="2"/>
</dbReference>
<organism evidence="9 10">
    <name type="scientific">Salvator merianae</name>
    <name type="common">Argentine black and white tegu</name>
    <name type="synonym">Tupinambis merianae</name>
    <dbReference type="NCBI Taxonomy" id="96440"/>
    <lineage>
        <taxon>Eukaryota</taxon>
        <taxon>Metazoa</taxon>
        <taxon>Chordata</taxon>
        <taxon>Craniata</taxon>
        <taxon>Vertebrata</taxon>
        <taxon>Euteleostomi</taxon>
        <taxon>Lepidosauria</taxon>
        <taxon>Squamata</taxon>
        <taxon>Bifurcata</taxon>
        <taxon>Unidentata</taxon>
        <taxon>Episquamata</taxon>
        <taxon>Laterata</taxon>
        <taxon>Teiioidea</taxon>
        <taxon>Teiidae</taxon>
        <taxon>Salvator</taxon>
    </lineage>
</organism>
<comment type="subcellular location">
    <subcellularLocation>
        <location evidence="1">Membrane</location>
    </subcellularLocation>
</comment>
<dbReference type="InterPro" id="IPR036179">
    <property type="entry name" value="Ig-like_dom_sf"/>
</dbReference>
<evidence type="ECO:0000256" key="7">
    <source>
        <dbReference type="SAM" id="SignalP"/>
    </source>
</evidence>
<reference evidence="9" key="2">
    <citation type="submission" date="2025-09" db="UniProtKB">
        <authorList>
            <consortium name="Ensembl"/>
        </authorList>
    </citation>
    <scope>IDENTIFICATION</scope>
</reference>
<keyword evidence="3" id="KW-0677">Repeat</keyword>
<proteinExistence type="predicted"/>
<evidence type="ECO:0000256" key="1">
    <source>
        <dbReference type="ARBA" id="ARBA00004370"/>
    </source>
</evidence>
<dbReference type="GO" id="GO:0007157">
    <property type="term" value="P:heterophilic cell-cell adhesion via plasma membrane cell adhesion molecules"/>
    <property type="evidence" value="ECO:0007669"/>
    <property type="project" value="TreeGrafter"/>
</dbReference>
<name>A0A8D0CFG5_SALMN</name>
<feature type="chain" id="PRO_5034754898" description="Ig-like domain-containing protein" evidence="7">
    <location>
        <begin position="19"/>
        <end position="274"/>
    </location>
</feature>
<dbReference type="InterPro" id="IPR013783">
    <property type="entry name" value="Ig-like_fold"/>
</dbReference>
<dbReference type="PANTHER" id="PTHR23277:SF106">
    <property type="entry name" value="NECTIN-1 ISOFORM X1-RELATED"/>
    <property type="match status" value="1"/>
</dbReference>
<evidence type="ECO:0000259" key="8">
    <source>
        <dbReference type="PROSITE" id="PS50835"/>
    </source>
</evidence>
<feature type="domain" description="Ig-like" evidence="8">
    <location>
        <begin position="23"/>
        <end position="117"/>
    </location>
</feature>
<dbReference type="GeneTree" id="ENSGT00940000163348"/>
<dbReference type="OMA" id="GKYMCES"/>
<feature type="signal peptide" evidence="7">
    <location>
        <begin position="1"/>
        <end position="18"/>
    </location>
</feature>
<sequence length="274" mass="30522">GLLYWLLLFSLLVIAFLARDVLIPCNISGYNTLELDTTKMAVEWKRKTAEDIEEKVLFSLIADEQTSHRNGTRMNVDDLRKGSAALFLPEIQLNEEGTYQCVVTVTPDKAEATTTVELVAQPVVTLSPAEVTLERGQEITLTCAVKNFYPRSIEVYWEKYSKLTQHQSVSAADICTEASVENSDGTFSVTSKLRLLAFSENDGHTYSCIVKHKSFTVLSVFSAILTVKEKSCFCGNILQSYTGPGDMPCTQFIFVILLQLKTISIFCSVPQNVF</sequence>
<dbReference type="CDD" id="cd00098">
    <property type="entry name" value="IgC1"/>
    <property type="match status" value="1"/>
</dbReference>
<dbReference type="GO" id="GO:0016020">
    <property type="term" value="C:membrane"/>
    <property type="evidence" value="ECO:0007669"/>
    <property type="project" value="UniProtKB-SubCell"/>
</dbReference>
<keyword evidence="10" id="KW-1185">Reference proteome</keyword>
<dbReference type="PROSITE" id="PS00290">
    <property type="entry name" value="IG_MHC"/>
    <property type="match status" value="1"/>
</dbReference>
<dbReference type="InterPro" id="IPR003006">
    <property type="entry name" value="Ig/MHC_CS"/>
</dbReference>
<dbReference type="SMART" id="SM00407">
    <property type="entry name" value="IGc1"/>
    <property type="match status" value="1"/>
</dbReference>
<dbReference type="SUPFAM" id="SSF48726">
    <property type="entry name" value="Immunoglobulin"/>
    <property type="match status" value="2"/>
</dbReference>
<dbReference type="InterPro" id="IPR051427">
    <property type="entry name" value="Nectin/Nectin-like"/>
</dbReference>
<evidence type="ECO:0000313" key="10">
    <source>
        <dbReference type="Proteomes" id="UP000694421"/>
    </source>
</evidence>
<feature type="domain" description="Ig-like" evidence="8">
    <location>
        <begin position="122"/>
        <end position="219"/>
    </location>
</feature>
<evidence type="ECO:0000256" key="4">
    <source>
        <dbReference type="ARBA" id="ARBA00023136"/>
    </source>
</evidence>
<keyword evidence="5" id="KW-1015">Disulfide bond</keyword>
<keyword evidence="6" id="KW-0325">Glycoprotein</keyword>
<dbReference type="InterPro" id="IPR003599">
    <property type="entry name" value="Ig_sub"/>
</dbReference>
<evidence type="ECO:0000256" key="3">
    <source>
        <dbReference type="ARBA" id="ARBA00022737"/>
    </source>
</evidence>
<dbReference type="PANTHER" id="PTHR23277">
    <property type="entry name" value="NECTIN-RELATED"/>
    <property type="match status" value="1"/>
</dbReference>
<dbReference type="GO" id="GO:0005912">
    <property type="term" value="C:adherens junction"/>
    <property type="evidence" value="ECO:0007669"/>
    <property type="project" value="TreeGrafter"/>
</dbReference>
<evidence type="ECO:0000313" key="9">
    <source>
        <dbReference type="Ensembl" id="ENSSMRP00000019159.1"/>
    </source>
</evidence>
<dbReference type="Proteomes" id="UP000694421">
    <property type="component" value="Unplaced"/>
</dbReference>
<dbReference type="InterPro" id="IPR007110">
    <property type="entry name" value="Ig-like_dom"/>
</dbReference>
<reference evidence="9" key="1">
    <citation type="submission" date="2025-08" db="UniProtKB">
        <authorList>
            <consortium name="Ensembl"/>
        </authorList>
    </citation>
    <scope>IDENTIFICATION</scope>
</reference>